<evidence type="ECO:0000313" key="12">
    <source>
        <dbReference type="Proteomes" id="UP000316388"/>
    </source>
</evidence>
<dbReference type="GO" id="GO:0071555">
    <property type="term" value="P:cell wall organization"/>
    <property type="evidence" value="ECO:0007669"/>
    <property type="project" value="TreeGrafter"/>
</dbReference>
<dbReference type="EC" id="3.5.2.6" evidence="3 8"/>
<accession>A0A554XPV5</accession>
<dbReference type="InterPro" id="IPR001460">
    <property type="entry name" value="PCN-bd_Tpept"/>
</dbReference>
<dbReference type="GO" id="GO:0017001">
    <property type="term" value="P:antibiotic catabolic process"/>
    <property type="evidence" value="ECO:0007669"/>
    <property type="project" value="InterPro"/>
</dbReference>
<feature type="domain" description="Penicillin-binding protein transpeptidase" evidence="10">
    <location>
        <begin position="55"/>
        <end position="258"/>
    </location>
</feature>
<dbReference type="Proteomes" id="UP000316388">
    <property type="component" value="Unassembled WGS sequence"/>
</dbReference>
<evidence type="ECO:0000256" key="5">
    <source>
        <dbReference type="ARBA" id="ARBA00022801"/>
    </source>
</evidence>
<comment type="catalytic activity">
    <reaction evidence="1 8">
        <text>a beta-lactam + H2O = a substituted beta-amino acid</text>
        <dbReference type="Rhea" id="RHEA:20401"/>
        <dbReference type="ChEBI" id="CHEBI:15377"/>
        <dbReference type="ChEBI" id="CHEBI:35627"/>
        <dbReference type="ChEBI" id="CHEBI:140347"/>
        <dbReference type="EC" id="3.5.2.6"/>
    </reaction>
</comment>
<keyword evidence="5 8" id="KW-0378">Hydrolase</keyword>
<dbReference type="NCBIfam" id="NF040527">
    <property type="entry name" value="blaOXA-5_like"/>
    <property type="match status" value="1"/>
</dbReference>
<feature type="chain" id="PRO_5022039262" description="Beta-lactamase" evidence="9">
    <location>
        <begin position="20"/>
        <end position="267"/>
    </location>
</feature>
<dbReference type="InterPro" id="IPR012338">
    <property type="entry name" value="Beta-lactam/transpept-like"/>
</dbReference>
<dbReference type="SUPFAM" id="SSF56601">
    <property type="entry name" value="beta-lactamase/transpeptidase-like"/>
    <property type="match status" value="1"/>
</dbReference>
<evidence type="ECO:0000313" key="11">
    <source>
        <dbReference type="EMBL" id="TSE37866.1"/>
    </source>
</evidence>
<dbReference type="RefSeq" id="WP_032492122.1">
    <property type="nucleotide sequence ID" value="NZ_VJOO01000003.1"/>
</dbReference>
<dbReference type="GO" id="GO:0008800">
    <property type="term" value="F:beta-lactamase activity"/>
    <property type="evidence" value="ECO:0007669"/>
    <property type="project" value="UniProtKB-UniRule"/>
</dbReference>
<organism evidence="11 12">
    <name type="scientific">Tepidimonas fonticaldi</name>
    <dbReference type="NCBI Taxonomy" id="1101373"/>
    <lineage>
        <taxon>Bacteria</taxon>
        <taxon>Pseudomonadati</taxon>
        <taxon>Pseudomonadota</taxon>
        <taxon>Betaproteobacteria</taxon>
        <taxon>Burkholderiales</taxon>
        <taxon>Tepidimonas</taxon>
    </lineage>
</organism>
<sequence length="267" mass="29334">MKTIAAYLVLVFFAGTALSESISENLAWNKEFSSESVHGVFVLCKSSSNSCTTNNATRASTAYIPASTFKIPNALIGLETGAIKDARQVFKWDGKPRAMKQWEKDLTLRGAIQVSAVPVFQQIARDIGKKRMQKYLNLFSYGNANIGGGIDKFWLEGQLRISAVNQVKFLESLYLNNLPASKANQLIVKEAIVTEATPEYIVHSKTGYSGVGTESNPGVAWWVGWVEKGTEVYFFAFNMDIDNESKLPSRKSIPTKIMASEGIIIGG</sequence>
<dbReference type="PANTHER" id="PTHR30627:SF6">
    <property type="entry name" value="BETA-LACTAMASE YBXI-RELATED"/>
    <property type="match status" value="1"/>
</dbReference>
<comment type="caution">
    <text evidence="11">The sequence shown here is derived from an EMBL/GenBank/DDBJ whole genome shotgun (WGS) entry which is preliminary data.</text>
</comment>
<evidence type="ECO:0000256" key="6">
    <source>
        <dbReference type="ARBA" id="ARBA00023251"/>
    </source>
</evidence>
<evidence type="ECO:0000259" key="10">
    <source>
        <dbReference type="Pfam" id="PF00905"/>
    </source>
</evidence>
<keyword evidence="6 8" id="KW-0046">Antibiotic resistance</keyword>
<dbReference type="CARD" id="ARO:3001811">
    <property type="molecule name" value="OXA-129"/>
    <property type="mechanism identifier" value="ARO:0001004"/>
    <property type="mechanism name" value="antibiotic inactivation"/>
</dbReference>
<dbReference type="InterPro" id="IPR002137">
    <property type="entry name" value="Beta-lactam_class-D_AS"/>
</dbReference>
<dbReference type="PROSITE" id="PS00337">
    <property type="entry name" value="BETA_LACTAMASE_D"/>
    <property type="match status" value="1"/>
</dbReference>
<evidence type="ECO:0000256" key="9">
    <source>
        <dbReference type="SAM" id="SignalP"/>
    </source>
</evidence>
<proteinExistence type="inferred from homology"/>
<dbReference type="GO" id="GO:0046677">
    <property type="term" value="P:response to antibiotic"/>
    <property type="evidence" value="ECO:0007669"/>
    <property type="project" value="UniProtKB-UniRule"/>
</dbReference>
<dbReference type="InterPro" id="IPR050515">
    <property type="entry name" value="Beta-lactam/transpept"/>
</dbReference>
<evidence type="ECO:0000256" key="2">
    <source>
        <dbReference type="ARBA" id="ARBA00007898"/>
    </source>
</evidence>
<reference evidence="11 12" key="1">
    <citation type="submission" date="2019-07" db="EMBL/GenBank/DDBJ databases">
        <title>Tepidimonas fonticaldi AT-A2 draft genome.</title>
        <authorList>
            <person name="Da Costa M.S."/>
            <person name="Froufe H.J.C."/>
            <person name="Egas C."/>
            <person name="Albuquerque L."/>
        </authorList>
    </citation>
    <scope>NUCLEOTIDE SEQUENCE [LARGE SCALE GENOMIC DNA]</scope>
    <source>
        <strain evidence="11 12">AT-A2</strain>
    </source>
</reference>
<dbReference type="AlphaFoldDB" id="A0A554XPV5"/>
<evidence type="ECO:0000256" key="4">
    <source>
        <dbReference type="ARBA" id="ARBA00022729"/>
    </source>
</evidence>
<evidence type="ECO:0000256" key="1">
    <source>
        <dbReference type="ARBA" id="ARBA00001526"/>
    </source>
</evidence>
<dbReference type="NCBIfam" id="NF012161">
    <property type="entry name" value="bla_class_D_main"/>
    <property type="match status" value="1"/>
</dbReference>
<evidence type="ECO:0000256" key="8">
    <source>
        <dbReference type="RuleBase" id="RU361140"/>
    </source>
</evidence>
<gene>
    <name evidence="11" type="primary">bla</name>
    <name evidence="11" type="ORF">Tfont_00519</name>
</gene>
<dbReference type="Pfam" id="PF00905">
    <property type="entry name" value="Transpeptidase"/>
    <property type="match status" value="1"/>
</dbReference>
<dbReference type="SMR" id="A0A554XPV5"/>
<feature type="signal peptide" evidence="9">
    <location>
        <begin position="1"/>
        <end position="19"/>
    </location>
</feature>
<keyword evidence="4 9" id="KW-0732">Signal</keyword>
<protein>
    <recommendedName>
        <fullName evidence="3 8">Beta-lactamase</fullName>
        <ecNumber evidence="3 8">3.5.2.6</ecNumber>
    </recommendedName>
</protein>
<dbReference type="PANTHER" id="PTHR30627">
    <property type="entry name" value="PEPTIDOGLYCAN D,D-TRANSPEPTIDASE"/>
    <property type="match status" value="1"/>
</dbReference>
<dbReference type="EMBL" id="VJOO01000003">
    <property type="protein sequence ID" value="TSE37866.1"/>
    <property type="molecule type" value="Genomic_DNA"/>
</dbReference>
<feature type="active site" description="Acyl-ester intermediate" evidence="7">
    <location>
        <position position="67"/>
    </location>
</feature>
<dbReference type="GO" id="GO:0005886">
    <property type="term" value="C:plasma membrane"/>
    <property type="evidence" value="ECO:0007669"/>
    <property type="project" value="TreeGrafter"/>
</dbReference>
<feature type="modified residue" description="N6-carboxylysine" evidence="7">
    <location>
        <position position="70"/>
    </location>
</feature>
<evidence type="ECO:0000256" key="7">
    <source>
        <dbReference type="PIRSR" id="PIRSR602137-50"/>
    </source>
</evidence>
<name>A0A554XPV5_9BURK</name>
<evidence type="ECO:0000256" key="3">
    <source>
        <dbReference type="ARBA" id="ARBA00012865"/>
    </source>
</evidence>
<dbReference type="Gene3D" id="3.40.710.10">
    <property type="entry name" value="DD-peptidase/beta-lactamase superfamily"/>
    <property type="match status" value="1"/>
</dbReference>
<dbReference type="GO" id="GO:0008658">
    <property type="term" value="F:penicillin binding"/>
    <property type="evidence" value="ECO:0007669"/>
    <property type="project" value="InterPro"/>
</dbReference>
<comment type="similarity">
    <text evidence="2 8">Belongs to the class-D beta-lactamase family.</text>
</comment>